<feature type="compositionally biased region" description="Basic residues" evidence="1">
    <location>
        <begin position="117"/>
        <end position="126"/>
    </location>
</feature>
<feature type="region of interest" description="Disordered" evidence="1">
    <location>
        <begin position="88"/>
        <end position="141"/>
    </location>
</feature>
<evidence type="ECO:0000256" key="1">
    <source>
        <dbReference type="SAM" id="MobiDB-lite"/>
    </source>
</evidence>
<gene>
    <name evidence="2" type="ORF">CPEL01642_LOCUS19610</name>
</gene>
<protein>
    <submittedName>
        <fullName evidence="2">Uncharacterized protein</fullName>
    </submittedName>
</protein>
<proteinExistence type="predicted"/>
<dbReference type="EMBL" id="HBEY01041010">
    <property type="protein sequence ID" value="CAD8616229.1"/>
    <property type="molecule type" value="Transcribed_RNA"/>
</dbReference>
<feature type="compositionally biased region" description="Low complexity" evidence="1">
    <location>
        <begin position="92"/>
        <end position="108"/>
    </location>
</feature>
<accession>A0A7S0LLJ0</accession>
<name>A0A7S0LLJ0_9EUKA</name>
<organism evidence="2">
    <name type="scientific">Coccolithus braarudii</name>
    <dbReference type="NCBI Taxonomy" id="221442"/>
    <lineage>
        <taxon>Eukaryota</taxon>
        <taxon>Haptista</taxon>
        <taxon>Haptophyta</taxon>
        <taxon>Prymnesiophyceae</taxon>
        <taxon>Coccolithales</taxon>
        <taxon>Coccolithaceae</taxon>
        <taxon>Coccolithus</taxon>
    </lineage>
</organism>
<reference evidence="2" key="1">
    <citation type="submission" date="2021-01" db="EMBL/GenBank/DDBJ databases">
        <authorList>
            <person name="Corre E."/>
            <person name="Pelletier E."/>
            <person name="Niang G."/>
            <person name="Scheremetjew M."/>
            <person name="Finn R."/>
            <person name="Kale V."/>
            <person name="Holt S."/>
            <person name="Cochrane G."/>
            <person name="Meng A."/>
            <person name="Brown T."/>
            <person name="Cohen L."/>
        </authorList>
    </citation>
    <scope>NUCLEOTIDE SEQUENCE</scope>
    <source>
        <strain evidence="2">PLY182g</strain>
    </source>
</reference>
<dbReference type="AlphaFoldDB" id="A0A7S0LLJ0"/>
<sequence length="141" mass="14931">MVDADPPSTPPAIAAVAPARVAVPPLHRLASSTALLDDPAGGHVFEDRVGKTLEAASGSKRSLSQRRHERALYEEVVRSAVEQVSTVEDGQAAAAAAAPAPTPALAHPTRSAGDKRKERKERRRARLQTEAGLPKQTFDTN</sequence>
<evidence type="ECO:0000313" key="2">
    <source>
        <dbReference type="EMBL" id="CAD8616229.1"/>
    </source>
</evidence>